<comment type="caution">
    <text evidence="2">The sequence shown here is derived from an EMBL/GenBank/DDBJ whole genome shotgun (WGS) entry which is preliminary data.</text>
</comment>
<dbReference type="InterPro" id="IPR050137">
    <property type="entry name" value="PyrR_bifunctional"/>
</dbReference>
<dbReference type="CDD" id="cd06223">
    <property type="entry name" value="PRTases_typeI"/>
    <property type="match status" value="1"/>
</dbReference>
<dbReference type="GO" id="GO:0016757">
    <property type="term" value="F:glycosyltransferase activity"/>
    <property type="evidence" value="ECO:0007669"/>
    <property type="project" value="UniProtKB-KW"/>
</dbReference>
<dbReference type="RefSeq" id="WP_344806319.1">
    <property type="nucleotide sequence ID" value="NZ_BAABBO010000009.1"/>
</dbReference>
<dbReference type="Proteomes" id="UP001501337">
    <property type="component" value="Unassembled WGS sequence"/>
</dbReference>
<reference evidence="3" key="1">
    <citation type="journal article" date="2019" name="Int. J. Syst. Evol. Microbiol.">
        <title>The Global Catalogue of Microorganisms (GCM) 10K type strain sequencing project: providing services to taxonomists for standard genome sequencing and annotation.</title>
        <authorList>
            <consortium name="The Broad Institute Genomics Platform"/>
            <consortium name="The Broad Institute Genome Sequencing Center for Infectious Disease"/>
            <person name="Wu L."/>
            <person name="Ma J."/>
        </authorList>
    </citation>
    <scope>NUCLEOTIDE SEQUENCE [LARGE SCALE GENOMIC DNA]</scope>
    <source>
        <strain evidence="3">JCM 17555</strain>
    </source>
</reference>
<evidence type="ECO:0000259" key="1">
    <source>
        <dbReference type="Pfam" id="PF00156"/>
    </source>
</evidence>
<dbReference type="Gene3D" id="3.40.50.2020">
    <property type="match status" value="1"/>
</dbReference>
<feature type="domain" description="Phosphoribosyltransferase" evidence="1">
    <location>
        <begin position="31"/>
        <end position="157"/>
    </location>
</feature>
<protein>
    <submittedName>
        <fullName evidence="2">Bifunctional pyr operon transcriptional regulator/uracil phosphoribosyltransferase PyrR</fullName>
    </submittedName>
</protein>
<dbReference type="SUPFAM" id="SSF53271">
    <property type="entry name" value="PRTase-like"/>
    <property type="match status" value="1"/>
</dbReference>
<gene>
    <name evidence="2" type="primary">pyrR</name>
    <name evidence="2" type="ORF">GCM10022278_22460</name>
</gene>
<name>A0ABP7PE86_9GAMM</name>
<keyword evidence="2" id="KW-0808">Transferase</keyword>
<evidence type="ECO:0000313" key="2">
    <source>
        <dbReference type="EMBL" id="GAA3964149.1"/>
    </source>
</evidence>
<evidence type="ECO:0000313" key="3">
    <source>
        <dbReference type="Proteomes" id="UP001501337"/>
    </source>
</evidence>
<organism evidence="2 3">
    <name type="scientific">Allohahella marinimesophila</name>
    <dbReference type="NCBI Taxonomy" id="1054972"/>
    <lineage>
        <taxon>Bacteria</taxon>
        <taxon>Pseudomonadati</taxon>
        <taxon>Pseudomonadota</taxon>
        <taxon>Gammaproteobacteria</taxon>
        <taxon>Oceanospirillales</taxon>
        <taxon>Hahellaceae</taxon>
        <taxon>Allohahella</taxon>
    </lineage>
</organism>
<proteinExistence type="predicted"/>
<dbReference type="Pfam" id="PF00156">
    <property type="entry name" value="Pribosyltran"/>
    <property type="match status" value="1"/>
</dbReference>
<keyword evidence="3" id="KW-1185">Reference proteome</keyword>
<dbReference type="EMBL" id="BAABBO010000009">
    <property type="protein sequence ID" value="GAA3964149.1"/>
    <property type="molecule type" value="Genomic_DNA"/>
</dbReference>
<keyword evidence="2" id="KW-0328">Glycosyltransferase</keyword>
<accession>A0ABP7PE86</accession>
<dbReference type="NCBIfam" id="NF003545">
    <property type="entry name" value="PRK05205.1-1"/>
    <property type="match status" value="1"/>
</dbReference>
<sequence length="202" mass="22031">MSQRIPEPVFIEPDHVASYDVADGISRLDAGVRQLLADRNIALADTLLVGIRTGGLWVAEALGAQGRLSSELADAAIGALNIAFYRDDFTRIGLHPKVSPSSLSFSIDERHILLVDDVIRSGRTIRAAMNELFDFGRPASITLVCLCDAGQRELPVQPDLAAMRVQLPDSRRVKLRKDPNLRLEIVGPHSDSATETAPSRNK</sequence>
<dbReference type="PANTHER" id="PTHR11608">
    <property type="entry name" value="BIFUNCTIONAL PROTEIN PYRR"/>
    <property type="match status" value="1"/>
</dbReference>
<dbReference type="PANTHER" id="PTHR11608:SF0">
    <property type="entry name" value="BIFUNCTIONAL PROTEIN PYRR"/>
    <property type="match status" value="1"/>
</dbReference>
<dbReference type="InterPro" id="IPR029057">
    <property type="entry name" value="PRTase-like"/>
</dbReference>
<dbReference type="InterPro" id="IPR000836">
    <property type="entry name" value="PRTase_dom"/>
</dbReference>